<dbReference type="EMBL" id="CM011680">
    <property type="protein sequence ID" value="TMS17384.1"/>
    <property type="molecule type" value="Genomic_DNA"/>
</dbReference>
<evidence type="ECO:0000313" key="2">
    <source>
        <dbReference type="Proteomes" id="UP000793456"/>
    </source>
</evidence>
<accession>A0ACD3RD28</accession>
<comment type="caution">
    <text evidence="1">The sequence shown here is derived from an EMBL/GenBank/DDBJ whole genome shotgun (WGS) entry which is preliminary data.</text>
</comment>
<name>A0ACD3RD28_LARCR</name>
<evidence type="ECO:0000313" key="1">
    <source>
        <dbReference type="EMBL" id="TMS17384.1"/>
    </source>
</evidence>
<keyword evidence="2" id="KW-1185">Reference proteome</keyword>
<protein>
    <submittedName>
        <fullName evidence="1">Uncharacterized protein</fullName>
    </submittedName>
</protein>
<dbReference type="Proteomes" id="UP000793456">
    <property type="component" value="Chromosome VII"/>
</dbReference>
<organism evidence="1 2">
    <name type="scientific">Larimichthys crocea</name>
    <name type="common">Large yellow croaker</name>
    <name type="synonym">Pseudosciaena crocea</name>
    <dbReference type="NCBI Taxonomy" id="215358"/>
    <lineage>
        <taxon>Eukaryota</taxon>
        <taxon>Metazoa</taxon>
        <taxon>Chordata</taxon>
        <taxon>Craniata</taxon>
        <taxon>Vertebrata</taxon>
        <taxon>Euteleostomi</taxon>
        <taxon>Actinopterygii</taxon>
        <taxon>Neopterygii</taxon>
        <taxon>Teleostei</taxon>
        <taxon>Neoteleostei</taxon>
        <taxon>Acanthomorphata</taxon>
        <taxon>Eupercaria</taxon>
        <taxon>Sciaenidae</taxon>
        <taxon>Larimichthys</taxon>
    </lineage>
</organism>
<gene>
    <name evidence="1" type="ORF">E3U43_001453</name>
</gene>
<sequence>MERGLFGELSIQPVTLLTPCPSTFFQNLPNELDCQELGLHSLHCSLDHANSGATVYSAKQENLQDSEQELSLPSVQQTLLLFLFLQHSDPFTCHLSDSMATEALIEHHLEGILSNNRQAVTTALQTELKNALKGPNRGKKASA</sequence>
<reference evidence="1" key="1">
    <citation type="submission" date="2018-11" db="EMBL/GenBank/DDBJ databases">
        <title>The sequence and de novo assembly of Larimichthys crocea genome using PacBio and Hi-C technologies.</title>
        <authorList>
            <person name="Xu P."/>
            <person name="Chen B."/>
            <person name="Zhou Z."/>
            <person name="Ke Q."/>
            <person name="Wu Y."/>
            <person name="Bai H."/>
            <person name="Pu F."/>
        </authorList>
    </citation>
    <scope>NUCLEOTIDE SEQUENCE</scope>
    <source>
        <tissue evidence="1">Muscle</tissue>
    </source>
</reference>
<proteinExistence type="predicted"/>